<reference evidence="1 2" key="1">
    <citation type="journal article" date="2019" name="Int. J. Syst. Evol. Microbiol.">
        <title>The Global Catalogue of Microorganisms (GCM) 10K type strain sequencing project: providing services to taxonomists for standard genome sequencing and annotation.</title>
        <authorList>
            <consortium name="The Broad Institute Genomics Platform"/>
            <consortium name="The Broad Institute Genome Sequencing Center for Infectious Disease"/>
            <person name="Wu L."/>
            <person name="Ma J."/>
        </authorList>
    </citation>
    <scope>NUCLEOTIDE SEQUENCE [LARGE SCALE GENOMIC DNA]</scope>
    <source>
        <strain evidence="1 2">JCM 14900</strain>
    </source>
</reference>
<gene>
    <name evidence="1" type="ORF">GCM10009775_20800</name>
</gene>
<accession>A0ABN2PRE3</accession>
<comment type="caution">
    <text evidence="1">The sequence shown here is derived from an EMBL/GenBank/DDBJ whole genome shotgun (WGS) entry which is preliminary data.</text>
</comment>
<keyword evidence="2" id="KW-1185">Reference proteome</keyword>
<organism evidence="1 2">
    <name type="scientific">Microbacterium aoyamense</name>
    <dbReference type="NCBI Taxonomy" id="344166"/>
    <lineage>
        <taxon>Bacteria</taxon>
        <taxon>Bacillati</taxon>
        <taxon>Actinomycetota</taxon>
        <taxon>Actinomycetes</taxon>
        <taxon>Micrococcales</taxon>
        <taxon>Microbacteriaceae</taxon>
        <taxon>Microbacterium</taxon>
    </lineage>
</organism>
<dbReference type="Proteomes" id="UP001501343">
    <property type="component" value="Unassembled WGS sequence"/>
</dbReference>
<dbReference type="RefSeq" id="WP_248148724.1">
    <property type="nucleotide sequence ID" value="NZ_BAAAOF010000004.1"/>
</dbReference>
<evidence type="ECO:0000313" key="2">
    <source>
        <dbReference type="Proteomes" id="UP001501343"/>
    </source>
</evidence>
<proteinExistence type="predicted"/>
<evidence type="ECO:0000313" key="1">
    <source>
        <dbReference type="EMBL" id="GAA1928635.1"/>
    </source>
</evidence>
<sequence>MGITAVAAHRVDATTTERLGLLGIEVEQRDGDASLAGALAYGALIGIAERGTDAAADLLAAADTLSATGGGPLAVVVFPATLPLQPGPVAVLSPAGAVSAYELYIAAAVAAASGRRVEHLNGRGTLASATHSGIASRVLARAAAPAWHELTFARPERSLHELVTRPAAIVVAVPPGSTEAAGVIAGHPDADVFVVFDRAHVQHGATVADQAAAMVELAFGLGVPTAPEVDAERPRDAAPVEAPDPLPDLAAIRTSDVVHVRLTATTLELTNRTRQRLRVRVDLGSEREPGDVRAAFETTLEPGSARTEDTESVAGISDLERPVAVMRHWSHTSEEVYEGGEQRMLALHVAVLDGDGDVRAEHSYRPGNGLDFLVTARDLTALLGRPVARSILPEPAVTSTGETPRGELLSALAAALDVGAGVLAMRAANG</sequence>
<name>A0ABN2PRE3_9MICO</name>
<dbReference type="EMBL" id="BAAAOF010000004">
    <property type="protein sequence ID" value="GAA1928635.1"/>
    <property type="molecule type" value="Genomic_DNA"/>
</dbReference>
<protein>
    <submittedName>
        <fullName evidence="1">Uncharacterized protein</fullName>
    </submittedName>
</protein>